<dbReference type="EMBL" id="CAJGYM010000001">
    <property type="protein sequence ID" value="CAD6184804.1"/>
    <property type="molecule type" value="Genomic_DNA"/>
</dbReference>
<organism evidence="1 2">
    <name type="scientific">Caenorhabditis auriculariae</name>
    <dbReference type="NCBI Taxonomy" id="2777116"/>
    <lineage>
        <taxon>Eukaryota</taxon>
        <taxon>Metazoa</taxon>
        <taxon>Ecdysozoa</taxon>
        <taxon>Nematoda</taxon>
        <taxon>Chromadorea</taxon>
        <taxon>Rhabditida</taxon>
        <taxon>Rhabditina</taxon>
        <taxon>Rhabditomorpha</taxon>
        <taxon>Rhabditoidea</taxon>
        <taxon>Rhabditidae</taxon>
        <taxon>Peloderinae</taxon>
        <taxon>Caenorhabditis</taxon>
    </lineage>
</organism>
<reference evidence="1" key="1">
    <citation type="submission" date="2020-10" db="EMBL/GenBank/DDBJ databases">
        <authorList>
            <person name="Kikuchi T."/>
        </authorList>
    </citation>
    <scope>NUCLEOTIDE SEQUENCE</scope>
    <source>
        <strain evidence="1">NKZ352</strain>
    </source>
</reference>
<evidence type="ECO:0000313" key="2">
    <source>
        <dbReference type="Proteomes" id="UP000835052"/>
    </source>
</evidence>
<dbReference type="OrthoDB" id="5832952at2759"/>
<sequence>MNFVRKLSKRYRKKTPTYESDVIIEPSPVRPLFRLLGSNEREEVLSPLPLCAIFQVIDELTFFEQIHLISLSGDIEAYLTNKYKHIKRMRVIKQNLDTATKVGDGWQRHYKAFVAVRFVRDTVEIVIDSSWTVADLNAMSKAMDLFHSWIEFIELDAPVAEAYLVHLSKLDLYEWFSFQSYLKISGAYNDRVNLYCEASRELTNYWPKVKEVTLYTVVELSHHLGRLYNYGIDGRWFMSRESLEKITLVVINYKGGHKHLPMNMNAYRCWFGSAGFSWRYSTEYVEDKDPTSRWNNIFTF</sequence>
<evidence type="ECO:0000313" key="1">
    <source>
        <dbReference type="EMBL" id="CAD6184804.1"/>
    </source>
</evidence>
<dbReference type="AlphaFoldDB" id="A0A8S1GPJ9"/>
<accession>A0A8S1GPJ9</accession>
<gene>
    <name evidence="1" type="ORF">CAUJ_LOCUS723</name>
</gene>
<comment type="caution">
    <text evidence="1">The sequence shown here is derived from an EMBL/GenBank/DDBJ whole genome shotgun (WGS) entry which is preliminary data.</text>
</comment>
<dbReference type="Proteomes" id="UP000835052">
    <property type="component" value="Unassembled WGS sequence"/>
</dbReference>
<name>A0A8S1GPJ9_9PELO</name>
<keyword evidence="2" id="KW-1185">Reference proteome</keyword>
<protein>
    <submittedName>
        <fullName evidence="1">Uncharacterized protein</fullName>
    </submittedName>
</protein>
<proteinExistence type="predicted"/>